<sequence>MRLILERIMLSIRFLLQRRTYEQHLSEQFQHNEEEERYTKLVHSDI</sequence>
<evidence type="ECO:0000313" key="1">
    <source>
        <dbReference type="EMBL" id="QJA50059.1"/>
    </source>
</evidence>
<proteinExistence type="predicted"/>
<organism evidence="1">
    <name type="scientific">viral metagenome</name>
    <dbReference type="NCBI Taxonomy" id="1070528"/>
    <lineage>
        <taxon>unclassified sequences</taxon>
        <taxon>metagenomes</taxon>
        <taxon>organismal metagenomes</taxon>
    </lineage>
</organism>
<protein>
    <submittedName>
        <fullName evidence="1">Uncharacterized protein</fullName>
    </submittedName>
</protein>
<dbReference type="EMBL" id="MT142263">
    <property type="protein sequence ID" value="QJA77099.1"/>
    <property type="molecule type" value="Genomic_DNA"/>
</dbReference>
<accession>A0A6H1ZRE3</accession>
<name>A0A6H1ZRE3_9ZZZZ</name>
<dbReference type="AlphaFoldDB" id="A0A6H1ZRE3"/>
<evidence type="ECO:0000313" key="2">
    <source>
        <dbReference type="EMBL" id="QJA77099.1"/>
    </source>
</evidence>
<gene>
    <name evidence="2" type="ORF">MM415A01361_0009</name>
    <name evidence="1" type="ORF">TM448A01582_0012</name>
</gene>
<dbReference type="EMBL" id="MT144171">
    <property type="protein sequence ID" value="QJA50059.1"/>
    <property type="molecule type" value="Genomic_DNA"/>
</dbReference>
<reference evidence="1" key="1">
    <citation type="submission" date="2020-03" db="EMBL/GenBank/DDBJ databases">
        <title>The deep terrestrial virosphere.</title>
        <authorList>
            <person name="Holmfeldt K."/>
            <person name="Nilsson E."/>
            <person name="Simone D."/>
            <person name="Lopez-Fernandez M."/>
            <person name="Wu X."/>
            <person name="de Brujin I."/>
            <person name="Lundin D."/>
            <person name="Andersson A."/>
            <person name="Bertilsson S."/>
            <person name="Dopson M."/>
        </authorList>
    </citation>
    <scope>NUCLEOTIDE SEQUENCE</scope>
    <source>
        <strain evidence="2">MM415A01361</strain>
        <strain evidence="1">TM448A01582</strain>
    </source>
</reference>